<feature type="domain" description="FAD dependent oxidoreductase" evidence="8">
    <location>
        <begin position="2"/>
        <end position="397"/>
    </location>
</feature>
<dbReference type="InterPro" id="IPR036188">
    <property type="entry name" value="FAD/NAD-bd_sf"/>
</dbReference>
<dbReference type="NCBIfam" id="NF001933">
    <property type="entry name" value="PRK00711.1"/>
    <property type="match status" value="1"/>
</dbReference>
<dbReference type="Proteomes" id="UP000233491">
    <property type="component" value="Unassembled WGS sequence"/>
</dbReference>
<dbReference type="PANTHER" id="PTHR13847">
    <property type="entry name" value="SARCOSINE DEHYDROGENASE-RELATED"/>
    <property type="match status" value="1"/>
</dbReference>
<feature type="binding site" evidence="7">
    <location>
        <begin position="3"/>
        <end position="17"/>
    </location>
    <ligand>
        <name>FAD</name>
        <dbReference type="ChEBI" id="CHEBI:57692"/>
    </ligand>
</feature>
<dbReference type="Gene3D" id="3.50.50.60">
    <property type="entry name" value="FAD/NAD(P)-binding domain"/>
    <property type="match status" value="2"/>
</dbReference>
<evidence type="ECO:0000256" key="3">
    <source>
        <dbReference type="ARBA" id="ARBA00022630"/>
    </source>
</evidence>
<organism evidence="9 10">
    <name type="scientific">Pleomorphomonas diazotrophica</name>
    <dbReference type="NCBI Taxonomy" id="1166257"/>
    <lineage>
        <taxon>Bacteria</taxon>
        <taxon>Pseudomonadati</taxon>
        <taxon>Pseudomonadota</taxon>
        <taxon>Alphaproteobacteria</taxon>
        <taxon>Hyphomicrobiales</taxon>
        <taxon>Pleomorphomonadaceae</taxon>
        <taxon>Pleomorphomonas</taxon>
    </lineage>
</organism>
<evidence type="ECO:0000256" key="6">
    <source>
        <dbReference type="ARBA" id="ARBA00047884"/>
    </source>
</evidence>
<comment type="similarity">
    <text evidence="2 7">Belongs to the DadA oxidoreductase family.</text>
</comment>
<keyword evidence="10" id="KW-1185">Reference proteome</keyword>
<evidence type="ECO:0000259" key="8">
    <source>
        <dbReference type="Pfam" id="PF01266"/>
    </source>
</evidence>
<dbReference type="SUPFAM" id="SSF51905">
    <property type="entry name" value="FAD/NAD(P)-binding domain"/>
    <property type="match status" value="1"/>
</dbReference>
<dbReference type="Gene3D" id="3.30.9.10">
    <property type="entry name" value="D-Amino Acid Oxidase, subunit A, domain 2"/>
    <property type="match status" value="1"/>
</dbReference>
<dbReference type="PANTHER" id="PTHR13847:SF280">
    <property type="entry name" value="D-AMINO ACID DEHYDROGENASE"/>
    <property type="match status" value="1"/>
</dbReference>
<keyword evidence="3 7" id="KW-0285">Flavoprotein</keyword>
<dbReference type="RefSeq" id="WP_101289658.1">
    <property type="nucleotide sequence ID" value="NZ_FOUQ01000003.1"/>
</dbReference>
<dbReference type="GO" id="GO:0005737">
    <property type="term" value="C:cytoplasm"/>
    <property type="evidence" value="ECO:0007669"/>
    <property type="project" value="TreeGrafter"/>
</dbReference>
<name>A0A1I4SFJ6_9HYPH</name>
<evidence type="ECO:0000256" key="5">
    <source>
        <dbReference type="ARBA" id="ARBA00023002"/>
    </source>
</evidence>
<evidence type="ECO:0000256" key="1">
    <source>
        <dbReference type="ARBA" id="ARBA00001974"/>
    </source>
</evidence>
<dbReference type="GO" id="GO:0055130">
    <property type="term" value="P:D-alanine catabolic process"/>
    <property type="evidence" value="ECO:0007669"/>
    <property type="project" value="TreeGrafter"/>
</dbReference>
<gene>
    <name evidence="7" type="primary">dadA</name>
    <name evidence="9" type="ORF">CXZ10_12405</name>
</gene>
<evidence type="ECO:0000256" key="7">
    <source>
        <dbReference type="HAMAP-Rule" id="MF_01202"/>
    </source>
</evidence>
<evidence type="ECO:0000313" key="9">
    <source>
        <dbReference type="EMBL" id="PKR88912.1"/>
    </source>
</evidence>
<dbReference type="AlphaFoldDB" id="A0A1I4SFJ6"/>
<accession>A0A1I4SFJ6</accession>
<protein>
    <recommendedName>
        <fullName evidence="7">D-amino acid dehydrogenase</fullName>
        <ecNumber evidence="7">1.4.99.-</ecNumber>
    </recommendedName>
</protein>
<dbReference type="GO" id="GO:0005886">
    <property type="term" value="C:plasma membrane"/>
    <property type="evidence" value="ECO:0007669"/>
    <property type="project" value="TreeGrafter"/>
</dbReference>
<comment type="caution">
    <text evidence="9">The sequence shown here is derived from an EMBL/GenBank/DDBJ whole genome shotgun (WGS) entry which is preliminary data.</text>
</comment>
<dbReference type="Pfam" id="PF01266">
    <property type="entry name" value="DAO"/>
    <property type="match status" value="1"/>
</dbReference>
<comment type="catalytic activity">
    <reaction evidence="6 7">
        <text>a D-alpha-amino acid + A + H2O = a 2-oxocarboxylate + AH2 + NH4(+)</text>
        <dbReference type="Rhea" id="RHEA:18125"/>
        <dbReference type="ChEBI" id="CHEBI:13193"/>
        <dbReference type="ChEBI" id="CHEBI:15377"/>
        <dbReference type="ChEBI" id="CHEBI:17499"/>
        <dbReference type="ChEBI" id="CHEBI:28938"/>
        <dbReference type="ChEBI" id="CHEBI:35179"/>
        <dbReference type="ChEBI" id="CHEBI:59871"/>
    </reaction>
</comment>
<evidence type="ECO:0000256" key="2">
    <source>
        <dbReference type="ARBA" id="ARBA00009410"/>
    </source>
</evidence>
<dbReference type="EMBL" id="PJNW01000009">
    <property type="protein sequence ID" value="PKR88912.1"/>
    <property type="molecule type" value="Genomic_DNA"/>
</dbReference>
<keyword evidence="4 7" id="KW-0274">FAD</keyword>
<comment type="cofactor">
    <cofactor evidence="1 7">
        <name>FAD</name>
        <dbReference type="ChEBI" id="CHEBI:57692"/>
    </cofactor>
</comment>
<comment type="function">
    <text evidence="7">Oxidative deamination of D-amino acids.</text>
</comment>
<dbReference type="InterPro" id="IPR023080">
    <property type="entry name" value="DadA"/>
</dbReference>
<dbReference type="OrthoDB" id="9805337at2"/>
<keyword evidence="5 7" id="KW-0560">Oxidoreductase</keyword>
<dbReference type="SUPFAM" id="SSF54373">
    <property type="entry name" value="FAD-linked reductases, C-terminal domain"/>
    <property type="match status" value="1"/>
</dbReference>
<reference evidence="9 10" key="1">
    <citation type="submission" date="2017-12" db="EMBL/GenBank/DDBJ databases">
        <title>Anaerobic carbon monoxide metabolism by Pleomorphomonas carboxyditropha sp. nov., a new mesophilic hydrogenogenic carboxidotroph.</title>
        <authorList>
            <person name="Esquivel-Elizondo S."/>
            <person name="Krajmalnik-Brown R."/>
        </authorList>
    </citation>
    <scope>NUCLEOTIDE SEQUENCE [LARGE SCALE GENOMIC DNA]</scope>
    <source>
        <strain evidence="9 10">R5-392</strain>
    </source>
</reference>
<evidence type="ECO:0000313" key="10">
    <source>
        <dbReference type="Proteomes" id="UP000233491"/>
    </source>
</evidence>
<dbReference type="HAMAP" id="MF_01202">
    <property type="entry name" value="DadA"/>
    <property type="match status" value="1"/>
</dbReference>
<dbReference type="GO" id="GO:0008718">
    <property type="term" value="F:D-amino-acid dehydrogenase activity"/>
    <property type="evidence" value="ECO:0007669"/>
    <property type="project" value="UniProtKB-UniRule"/>
</dbReference>
<evidence type="ECO:0000256" key="4">
    <source>
        <dbReference type="ARBA" id="ARBA00022827"/>
    </source>
</evidence>
<sequence length="415" mass="44420">MRVAVLGAGVIGTTTAYYLAKAGHEVTVYERQPGPALETSFANAGEISPGYSTPWAAPGIPLKAVKWLLMRHAPLILRPTLDPHLLPWIVSLLANCTSAAYARNKSRMLRIAGYSRECLIALREETGIAYDHRSQGTVQLFRMQKQLDHAGRDIEVLSADGVPFELLDRDGVARAEPALAAVKDSFVGGLRLPLDETGDCYLFTNALAKIAEGLGVRFRYGVSISRIEAEAGTVSGVITSEGRIAADHYVLALGSWSPVLGRAIGLKLPVYPVKGYSLTAPITNETRAPVSTVLDETYKVALTRLGSRLRVGGMAEIGGYSTDLPPARRDTLEHVAGSLFPCGDLKAAAYWSGLRPMTPDGTPIIGATRYANLSLNTGHGTLGWTMACGSARALSDLISGRTPDIETADLSIDRY</sequence>
<dbReference type="FunFam" id="3.50.50.60:FF:000020">
    <property type="entry name" value="D-amino acid dehydrogenase"/>
    <property type="match status" value="1"/>
</dbReference>
<proteinExistence type="inferred from homology"/>
<dbReference type="EC" id="1.4.99.-" evidence="7"/>
<dbReference type="InterPro" id="IPR006076">
    <property type="entry name" value="FAD-dep_OxRdtase"/>
</dbReference>